<proteinExistence type="predicted"/>
<reference evidence="3" key="1">
    <citation type="submission" date="2016-06" db="UniProtKB">
        <authorList>
            <consortium name="WormBaseParasite"/>
        </authorList>
    </citation>
    <scope>IDENTIFICATION</scope>
</reference>
<organism evidence="3">
    <name type="scientific">Schistosoma curassoni</name>
    <dbReference type="NCBI Taxonomy" id="6186"/>
    <lineage>
        <taxon>Eukaryota</taxon>
        <taxon>Metazoa</taxon>
        <taxon>Spiralia</taxon>
        <taxon>Lophotrochozoa</taxon>
        <taxon>Platyhelminthes</taxon>
        <taxon>Trematoda</taxon>
        <taxon>Digenea</taxon>
        <taxon>Strigeidida</taxon>
        <taxon>Schistosomatoidea</taxon>
        <taxon>Schistosomatidae</taxon>
        <taxon>Schistosoma</taxon>
    </lineage>
</organism>
<dbReference type="EMBL" id="UZAK01041378">
    <property type="protein sequence ID" value="VDP66668.1"/>
    <property type="molecule type" value="Genomic_DNA"/>
</dbReference>
<sequence length="91" mass="10325">MILTGKPFPLDSAFRQITRSTTLARICSKSIWIEDKSSKGNSLHPATFMSVGYNDSRSSKPCLLKQKSHEGCVLLIFFFPIYRLTDILQEI</sequence>
<dbReference type="AlphaFoldDB" id="A0A183KUF1"/>
<accession>A0A183KUF1</accession>
<gene>
    <name evidence="1" type="ORF">SCUD_LOCUS18692</name>
</gene>
<evidence type="ECO:0000313" key="2">
    <source>
        <dbReference type="Proteomes" id="UP000279833"/>
    </source>
</evidence>
<evidence type="ECO:0000313" key="3">
    <source>
        <dbReference type="WBParaSite" id="SCUD_0001869501-mRNA-1"/>
    </source>
</evidence>
<protein>
    <submittedName>
        <fullName evidence="3">Ovule protein</fullName>
    </submittedName>
</protein>
<dbReference type="WBParaSite" id="SCUD_0001869501-mRNA-1">
    <property type="protein sequence ID" value="SCUD_0001869501-mRNA-1"/>
    <property type="gene ID" value="SCUD_0001869501"/>
</dbReference>
<keyword evidence="2" id="KW-1185">Reference proteome</keyword>
<name>A0A183KUF1_9TREM</name>
<evidence type="ECO:0000313" key="1">
    <source>
        <dbReference type="EMBL" id="VDP66668.1"/>
    </source>
</evidence>
<reference evidence="1 2" key="2">
    <citation type="submission" date="2018-11" db="EMBL/GenBank/DDBJ databases">
        <authorList>
            <consortium name="Pathogen Informatics"/>
        </authorList>
    </citation>
    <scope>NUCLEOTIDE SEQUENCE [LARGE SCALE GENOMIC DNA]</scope>
    <source>
        <strain evidence="1">Dakar</strain>
        <strain evidence="2">Dakar, Senegal</strain>
    </source>
</reference>
<dbReference type="Proteomes" id="UP000279833">
    <property type="component" value="Unassembled WGS sequence"/>
</dbReference>